<protein>
    <submittedName>
        <fullName evidence="1">Uncharacterized protein</fullName>
    </submittedName>
</protein>
<reference evidence="1" key="1">
    <citation type="journal article" date="2020" name="Nature">
        <title>Giant virus diversity and host interactions through global metagenomics.</title>
        <authorList>
            <person name="Schulz F."/>
            <person name="Roux S."/>
            <person name="Paez-Espino D."/>
            <person name="Jungbluth S."/>
            <person name="Walsh D.A."/>
            <person name="Denef V.J."/>
            <person name="McMahon K.D."/>
            <person name="Konstantinidis K.T."/>
            <person name="Eloe-Fadrosh E.A."/>
            <person name="Kyrpides N.C."/>
            <person name="Woyke T."/>
        </authorList>
    </citation>
    <scope>NUCLEOTIDE SEQUENCE</scope>
    <source>
        <strain evidence="1">GVMAG-M-3300023179-103</strain>
    </source>
</reference>
<name>A0A6C0DZB8_9ZZZZ</name>
<accession>A0A6C0DZB8</accession>
<evidence type="ECO:0000313" key="1">
    <source>
        <dbReference type="EMBL" id="QHT22124.1"/>
    </source>
</evidence>
<dbReference type="AlphaFoldDB" id="A0A6C0DZB8"/>
<proteinExistence type="predicted"/>
<organism evidence="1">
    <name type="scientific">viral metagenome</name>
    <dbReference type="NCBI Taxonomy" id="1070528"/>
    <lineage>
        <taxon>unclassified sequences</taxon>
        <taxon>metagenomes</taxon>
        <taxon>organismal metagenomes</taxon>
    </lineage>
</organism>
<sequence length="39" mass="4831">MKNNNANYLFFNFYLQKIENINILCNKPNIYKQNESRKF</sequence>
<dbReference type="EMBL" id="MN739703">
    <property type="protein sequence ID" value="QHT22124.1"/>
    <property type="molecule type" value="Genomic_DNA"/>
</dbReference>